<evidence type="ECO:0000256" key="1">
    <source>
        <dbReference type="SAM" id="MobiDB-lite"/>
    </source>
</evidence>
<feature type="compositionally biased region" description="Basic and acidic residues" evidence="1">
    <location>
        <begin position="561"/>
        <end position="571"/>
    </location>
</feature>
<protein>
    <submittedName>
        <fullName evidence="2">Uncharacterized protein</fullName>
    </submittedName>
</protein>
<dbReference type="EMBL" id="SEKV01000299">
    <property type="protein sequence ID" value="TFY59538.1"/>
    <property type="molecule type" value="Genomic_DNA"/>
</dbReference>
<accession>A0A4Y9YCF0</accession>
<feature type="compositionally biased region" description="Basic and acidic residues" evidence="1">
    <location>
        <begin position="464"/>
        <end position="474"/>
    </location>
</feature>
<gene>
    <name evidence="2" type="ORF">EVJ58_g5722</name>
</gene>
<dbReference type="AlphaFoldDB" id="A0A4Y9YCF0"/>
<evidence type="ECO:0000313" key="2">
    <source>
        <dbReference type="EMBL" id="TFY59538.1"/>
    </source>
</evidence>
<feature type="region of interest" description="Disordered" evidence="1">
    <location>
        <begin position="321"/>
        <end position="350"/>
    </location>
</feature>
<dbReference type="Proteomes" id="UP000298390">
    <property type="component" value="Unassembled WGS sequence"/>
</dbReference>
<dbReference type="STRING" id="34475.A0A4Y9YCF0"/>
<name>A0A4Y9YCF0_9APHY</name>
<feature type="region of interest" description="Disordered" evidence="1">
    <location>
        <begin position="444"/>
        <end position="610"/>
    </location>
</feature>
<feature type="compositionally biased region" description="Low complexity" evidence="1">
    <location>
        <begin position="285"/>
        <end position="296"/>
    </location>
</feature>
<organism evidence="2 3">
    <name type="scientific">Rhodofomes roseus</name>
    <dbReference type="NCBI Taxonomy" id="34475"/>
    <lineage>
        <taxon>Eukaryota</taxon>
        <taxon>Fungi</taxon>
        <taxon>Dikarya</taxon>
        <taxon>Basidiomycota</taxon>
        <taxon>Agaricomycotina</taxon>
        <taxon>Agaricomycetes</taxon>
        <taxon>Polyporales</taxon>
        <taxon>Rhodofomes</taxon>
    </lineage>
</organism>
<evidence type="ECO:0000313" key="3">
    <source>
        <dbReference type="Proteomes" id="UP000298390"/>
    </source>
</evidence>
<proteinExistence type="predicted"/>
<sequence length="646" mass="71430">MVTLSIATREGAPCSSRYFPHSGYLGLTPVRVEGIVRTKLDEDRRPLLAKAISISVRCYEARVSRSRGTVHTTLLVDHTNVLWSKSSSADWGDVGEIELPFKVTLPKSTAGLSTANFQVYRTFWRVEASECCRASICHSRLLASHIHVNLIVFLTPRADFSMTAIDHIPITGVGHRLLRYFDLALIRYDVPSHVLSTPYASSASPYLYTSKPRAPVVRYNVSTPDHPIGPNDIIFASVTVQPLDPGVSVRSAVLTIERRIDLLSLPTSSPPPTPTVSPYQADDIPTPSSSTSTLSPALHDHECAVPASSSQFTLESVSSSRPLLSPASASPHAPSSAGSASHYGDPPARTITSNVLTAEYTDFARDRLGTFSKTSTLQWPTSRPHSRWALGETMHTSRAAVRFFVRASLRVVGPGGSDMLELEPREIAIAATSEAERRLALAKYAEQREATSSGRSKSKSPWRSRHDPDEERVQAELAVQGQAKTYPGAVPDMREPERHRHHCKEKGASRGTKRPHTSAGPRDKSNFATFSTRDDRNAHVDSTSSGESRDHRQVRSHGHERKSSRGYDAVKQESGLGESALFFGRQERERERERTANTKERHTPPQPDHVRAWEEELARIEAKSRRNSSMLNLWGLGRKKEIVQRG</sequence>
<feature type="region of interest" description="Disordered" evidence="1">
    <location>
        <begin position="264"/>
        <end position="297"/>
    </location>
</feature>
<reference evidence="2 3" key="1">
    <citation type="submission" date="2019-01" db="EMBL/GenBank/DDBJ databases">
        <title>Genome sequencing of the rare red list fungi Fomitopsis rosea.</title>
        <authorList>
            <person name="Buettner E."/>
            <person name="Kellner H."/>
        </authorList>
    </citation>
    <scope>NUCLEOTIDE SEQUENCE [LARGE SCALE GENOMIC DNA]</scope>
    <source>
        <strain evidence="2 3">DSM 105464</strain>
    </source>
</reference>
<comment type="caution">
    <text evidence="2">The sequence shown here is derived from an EMBL/GenBank/DDBJ whole genome shotgun (WGS) entry which is preliminary data.</text>
</comment>
<feature type="compositionally biased region" description="Low complexity" evidence="1">
    <location>
        <begin position="321"/>
        <end position="341"/>
    </location>
</feature>
<feature type="compositionally biased region" description="Basic and acidic residues" evidence="1">
    <location>
        <begin position="585"/>
        <end position="610"/>
    </location>
</feature>